<reference evidence="1 2" key="1">
    <citation type="journal article" date="2022" name="Hortic Res">
        <title>A haplotype resolved chromosomal level avocado genome allows analysis of novel avocado genes.</title>
        <authorList>
            <person name="Nath O."/>
            <person name="Fletcher S.J."/>
            <person name="Hayward A."/>
            <person name="Shaw L.M."/>
            <person name="Masouleh A.K."/>
            <person name="Furtado A."/>
            <person name="Henry R.J."/>
            <person name="Mitter N."/>
        </authorList>
    </citation>
    <scope>NUCLEOTIDE SEQUENCE [LARGE SCALE GENOMIC DNA]</scope>
    <source>
        <strain evidence="2">cv. Hass</strain>
    </source>
</reference>
<proteinExistence type="predicted"/>
<keyword evidence="2" id="KW-1185">Reference proteome</keyword>
<evidence type="ECO:0000313" key="2">
    <source>
        <dbReference type="Proteomes" id="UP001234297"/>
    </source>
</evidence>
<dbReference type="Proteomes" id="UP001234297">
    <property type="component" value="Chromosome 1"/>
</dbReference>
<protein>
    <submittedName>
        <fullName evidence="1">Uncharacterized protein</fullName>
    </submittedName>
</protein>
<organism evidence="1 2">
    <name type="scientific">Persea americana</name>
    <name type="common">Avocado</name>
    <dbReference type="NCBI Taxonomy" id="3435"/>
    <lineage>
        <taxon>Eukaryota</taxon>
        <taxon>Viridiplantae</taxon>
        <taxon>Streptophyta</taxon>
        <taxon>Embryophyta</taxon>
        <taxon>Tracheophyta</taxon>
        <taxon>Spermatophyta</taxon>
        <taxon>Magnoliopsida</taxon>
        <taxon>Magnoliidae</taxon>
        <taxon>Laurales</taxon>
        <taxon>Lauraceae</taxon>
        <taxon>Persea</taxon>
    </lineage>
</organism>
<evidence type="ECO:0000313" key="1">
    <source>
        <dbReference type="EMBL" id="KAJ8650211.1"/>
    </source>
</evidence>
<comment type="caution">
    <text evidence="1">The sequence shown here is derived from an EMBL/GenBank/DDBJ whole genome shotgun (WGS) entry which is preliminary data.</text>
</comment>
<name>A0ACC2MXT4_PERAE</name>
<accession>A0ACC2MXT4</accession>
<dbReference type="EMBL" id="CM056809">
    <property type="protein sequence ID" value="KAJ8650211.1"/>
    <property type="molecule type" value="Genomic_DNA"/>
</dbReference>
<gene>
    <name evidence="1" type="ORF">MRB53_003234</name>
</gene>
<sequence>MNSLSSSSSPSVSLSSITLLLQPHLRSRLSYHHRRSLLHPNKYLSQRKKRSLRCRADLSQDAPFALAIGSCVLNSLIFPVASDGDDGDADGGSGINSTDTRFAVMGIISFVPYFNWMSWIFAWLDTGRQRYLVYSIVYLAPYLRTNLSLSPEESWLPLSSIIFCIAHIQLEASIRSGDIKTNELFGEALKFLSPVKRQKDAHMQSHQGFEKDEKKKERMNLHSAQEESRDKIRGLGVPRKPLDDDAQRQTDDQENDYERKD</sequence>